<keyword evidence="4 10" id="KW-0223">Dioxygenase</keyword>
<dbReference type="GO" id="GO:0006570">
    <property type="term" value="P:tyrosine metabolic process"/>
    <property type="evidence" value="ECO:0007669"/>
    <property type="project" value="InterPro"/>
</dbReference>
<protein>
    <submittedName>
        <fullName evidence="10">Homogentisate 1,2-dioxygenase</fullName>
    </submittedName>
</protein>
<dbReference type="GO" id="GO:0006559">
    <property type="term" value="P:L-phenylalanine catabolic process"/>
    <property type="evidence" value="ECO:0007669"/>
    <property type="project" value="InterPro"/>
</dbReference>
<sequence length="388" mass="44341">MRNWIRFPTAQGSHSRQAHADFPEEAIYERELGRNGFFGPATHMHHKHAPTGWTHWEGPLRPRAFDLNQLARHGYSVDAKSPFDAPILLSNAHCQYRLWQCDKPMARLARNADGDELLFVHQGRGELFCDYGYMQVTEGDYIVIPRSTMWRITPLQPMQILLIEATNDAYQLPEKGMVGGHAIFDPAVLDTPQINQTFIAQQDENEWQVEVKRHQQRSLITFPYNPLDALGWHGDLSVVRLNWRDIRPLMSHRYHLPPSAHTTFVAARFVVCTFVPRPIESDPGALKVPFYHNNDDYDEVLFYHAGDFFSRDNIEKGMVTFHPAGFTHGPHPKAFAAGRANKKTFTDEVAVMLDTRDALEVGPAAMDVENPDYVYSWRTQPATDGAHK</sequence>
<evidence type="ECO:0000256" key="1">
    <source>
        <dbReference type="ARBA" id="ARBA00001962"/>
    </source>
</evidence>
<keyword evidence="6 8" id="KW-0408">Iron</keyword>
<evidence type="ECO:0000313" key="11">
    <source>
        <dbReference type="Proteomes" id="UP000262073"/>
    </source>
</evidence>
<evidence type="ECO:0000313" key="10">
    <source>
        <dbReference type="EMBL" id="AXR05810.1"/>
    </source>
</evidence>
<dbReference type="InterPro" id="IPR014710">
    <property type="entry name" value="RmlC-like_jellyroll"/>
</dbReference>
<dbReference type="InterPro" id="IPR005708">
    <property type="entry name" value="Homogentis_dOase"/>
</dbReference>
<evidence type="ECO:0000256" key="4">
    <source>
        <dbReference type="ARBA" id="ARBA00022964"/>
    </source>
</evidence>
<dbReference type="InterPro" id="IPR011051">
    <property type="entry name" value="RmlC_Cupin_sf"/>
</dbReference>
<feature type="active site" description="Proton acceptor" evidence="7">
    <location>
        <position position="255"/>
    </location>
</feature>
<dbReference type="SUPFAM" id="SSF51182">
    <property type="entry name" value="RmlC-like cupins"/>
    <property type="match status" value="1"/>
</dbReference>
<dbReference type="Pfam" id="PF20510">
    <property type="entry name" value="HgmA_N"/>
    <property type="match status" value="1"/>
</dbReference>
<dbReference type="AlphaFoldDB" id="A0A346NJV3"/>
<comment type="cofactor">
    <cofactor evidence="1 8">
        <name>Fe cation</name>
        <dbReference type="ChEBI" id="CHEBI:24875"/>
    </cofactor>
</comment>
<evidence type="ECO:0000256" key="2">
    <source>
        <dbReference type="ARBA" id="ARBA00007757"/>
    </source>
</evidence>
<feature type="domain" description="Homogentisate 1,2-dioxygenase N-terminal" evidence="9">
    <location>
        <begin position="98"/>
        <end position="236"/>
    </location>
</feature>
<proteinExistence type="inferred from homology"/>
<evidence type="ECO:0000256" key="8">
    <source>
        <dbReference type="PIRSR" id="PIRSR605708-2"/>
    </source>
</evidence>
<dbReference type="PANTHER" id="PTHR11056:SF0">
    <property type="entry name" value="HOMOGENTISATE 1,2-DIOXYGENASE"/>
    <property type="match status" value="1"/>
</dbReference>
<feature type="binding site" evidence="8">
    <location>
        <position position="328"/>
    </location>
    <ligand>
        <name>Fe cation</name>
        <dbReference type="ChEBI" id="CHEBI:24875"/>
    </ligand>
</feature>
<name>A0A346NJV3_9ALTE</name>
<evidence type="ECO:0000256" key="7">
    <source>
        <dbReference type="PIRSR" id="PIRSR605708-1"/>
    </source>
</evidence>
<dbReference type="EMBL" id="CP031769">
    <property type="protein sequence ID" value="AXR05810.1"/>
    <property type="molecule type" value="Genomic_DNA"/>
</dbReference>
<reference evidence="10 11" key="1">
    <citation type="submission" date="2018-08" db="EMBL/GenBank/DDBJ databases">
        <title>Salinimonas sediminis sp. nov., a piezophilic bacterium isolated from a deep-sea sediment sample from the New Britain Trench.</title>
        <authorList>
            <person name="Cao J."/>
        </authorList>
    </citation>
    <scope>NUCLEOTIDE SEQUENCE [LARGE SCALE GENOMIC DNA]</scope>
    <source>
        <strain evidence="10 11">N102</strain>
    </source>
</reference>
<dbReference type="GO" id="GO:0046872">
    <property type="term" value="F:metal ion binding"/>
    <property type="evidence" value="ECO:0007669"/>
    <property type="project" value="UniProtKB-KW"/>
</dbReference>
<dbReference type="OrthoDB" id="9811253at2"/>
<dbReference type="KEGG" id="salm:D0Y50_05110"/>
<dbReference type="PANTHER" id="PTHR11056">
    <property type="entry name" value="HOMOGENTISATE 1,2-DIOXYGENASE"/>
    <property type="match status" value="1"/>
</dbReference>
<feature type="binding site" evidence="8">
    <location>
        <position position="328"/>
    </location>
    <ligand>
        <name>homogentisate</name>
        <dbReference type="ChEBI" id="CHEBI:16169"/>
    </ligand>
</feature>
<gene>
    <name evidence="10" type="ORF">D0Y50_05110</name>
</gene>
<keyword evidence="5" id="KW-0560">Oxidoreductase</keyword>
<dbReference type="Gene3D" id="2.60.120.10">
    <property type="entry name" value="Jelly Rolls"/>
    <property type="match status" value="1"/>
</dbReference>
<dbReference type="GO" id="GO:0005737">
    <property type="term" value="C:cytoplasm"/>
    <property type="evidence" value="ECO:0007669"/>
    <property type="project" value="TreeGrafter"/>
</dbReference>
<keyword evidence="11" id="KW-1185">Reference proteome</keyword>
<feature type="binding site" evidence="8">
    <location>
        <position position="298"/>
    </location>
    <ligand>
        <name>Fe cation</name>
        <dbReference type="ChEBI" id="CHEBI:24875"/>
    </ligand>
</feature>
<evidence type="ECO:0000256" key="5">
    <source>
        <dbReference type="ARBA" id="ARBA00023002"/>
    </source>
</evidence>
<keyword evidence="3 8" id="KW-0479">Metal-binding</keyword>
<organism evidence="10 11">
    <name type="scientific">Salinimonas sediminis</name>
    <dbReference type="NCBI Taxonomy" id="2303538"/>
    <lineage>
        <taxon>Bacteria</taxon>
        <taxon>Pseudomonadati</taxon>
        <taxon>Pseudomonadota</taxon>
        <taxon>Gammaproteobacteria</taxon>
        <taxon>Alteromonadales</taxon>
        <taxon>Alteromonadaceae</taxon>
        <taxon>Alteromonas/Salinimonas group</taxon>
        <taxon>Salinimonas</taxon>
    </lineage>
</organism>
<dbReference type="Proteomes" id="UP000262073">
    <property type="component" value="Chromosome"/>
</dbReference>
<evidence type="ECO:0000256" key="6">
    <source>
        <dbReference type="ARBA" id="ARBA00023004"/>
    </source>
</evidence>
<dbReference type="RefSeq" id="WP_108566425.1">
    <property type="nucleotide sequence ID" value="NZ_CP031769.1"/>
</dbReference>
<accession>A0A346NJV3</accession>
<evidence type="ECO:0000256" key="3">
    <source>
        <dbReference type="ARBA" id="ARBA00022723"/>
    </source>
</evidence>
<dbReference type="GO" id="GO:0004411">
    <property type="term" value="F:homogentisate 1,2-dioxygenase activity"/>
    <property type="evidence" value="ECO:0007669"/>
    <property type="project" value="InterPro"/>
</dbReference>
<feature type="binding site" evidence="8">
    <location>
        <position position="292"/>
    </location>
    <ligand>
        <name>Fe cation</name>
        <dbReference type="ChEBI" id="CHEBI:24875"/>
    </ligand>
</feature>
<evidence type="ECO:0000259" key="9">
    <source>
        <dbReference type="Pfam" id="PF20510"/>
    </source>
</evidence>
<comment type="similarity">
    <text evidence="2">Belongs to the homogentisate dioxygenase family.</text>
</comment>
<dbReference type="InterPro" id="IPR046452">
    <property type="entry name" value="HgmA_N"/>
</dbReference>